<dbReference type="AlphaFoldDB" id="A0A3B0VGN6"/>
<accession>A0A3B0VGN6</accession>
<protein>
    <submittedName>
        <fullName evidence="1">Uncharacterized protein</fullName>
    </submittedName>
</protein>
<organism evidence="1">
    <name type="scientific">hydrothermal vent metagenome</name>
    <dbReference type="NCBI Taxonomy" id="652676"/>
    <lineage>
        <taxon>unclassified sequences</taxon>
        <taxon>metagenomes</taxon>
        <taxon>ecological metagenomes</taxon>
    </lineage>
</organism>
<dbReference type="EMBL" id="UOEU01000889">
    <property type="protein sequence ID" value="VAW42091.1"/>
    <property type="molecule type" value="Genomic_DNA"/>
</dbReference>
<gene>
    <name evidence="1" type="ORF">MNBD_CHLOROFLEXI01-1332</name>
</gene>
<proteinExistence type="predicted"/>
<name>A0A3B0VGN6_9ZZZZ</name>
<evidence type="ECO:0000313" key="1">
    <source>
        <dbReference type="EMBL" id="VAW42091.1"/>
    </source>
</evidence>
<dbReference type="SUPFAM" id="SSF46894">
    <property type="entry name" value="C-terminal effector domain of the bipartite response regulators"/>
    <property type="match status" value="1"/>
</dbReference>
<reference evidence="1" key="1">
    <citation type="submission" date="2018-06" db="EMBL/GenBank/DDBJ databases">
        <authorList>
            <person name="Zhirakovskaya E."/>
        </authorList>
    </citation>
    <scope>NUCLEOTIDE SEQUENCE</scope>
</reference>
<dbReference type="InterPro" id="IPR036388">
    <property type="entry name" value="WH-like_DNA-bd_sf"/>
</dbReference>
<dbReference type="GO" id="GO:0006355">
    <property type="term" value="P:regulation of DNA-templated transcription"/>
    <property type="evidence" value="ECO:0007669"/>
    <property type="project" value="InterPro"/>
</dbReference>
<dbReference type="GO" id="GO:0003677">
    <property type="term" value="F:DNA binding"/>
    <property type="evidence" value="ECO:0007669"/>
    <property type="project" value="InterPro"/>
</dbReference>
<dbReference type="Gene3D" id="1.10.10.10">
    <property type="entry name" value="Winged helix-like DNA-binding domain superfamily/Winged helix DNA-binding domain"/>
    <property type="match status" value="1"/>
</dbReference>
<sequence>MYHTPEDIAQVVSRYLQAATGGAVSTLDELANTAVLNRATQEISTLYQTPTLAGWLHWAETILTNYVAQKKPTPLTNAKALTTSYYQRHVALRLVPEQLAVWRGPQLLALDKQPFELLRTLFDLQGRPAPEALLQIAGSQANLNTLIGRIRKIIEPIPKSNIYIQNKRDLGYWLENFA</sequence>
<dbReference type="InterPro" id="IPR016032">
    <property type="entry name" value="Sig_transdc_resp-reg_C-effctor"/>
</dbReference>